<organism evidence="3 4">
    <name type="scientific">Thalassospira profundimaris</name>
    <dbReference type="NCBI Taxonomy" id="502049"/>
    <lineage>
        <taxon>Bacteria</taxon>
        <taxon>Pseudomonadati</taxon>
        <taxon>Pseudomonadota</taxon>
        <taxon>Alphaproteobacteria</taxon>
        <taxon>Rhodospirillales</taxon>
        <taxon>Thalassospiraceae</taxon>
        <taxon>Thalassospira</taxon>
    </lineage>
</organism>
<evidence type="ECO:0000313" key="3">
    <source>
        <dbReference type="EMBL" id="RCK32225.1"/>
    </source>
</evidence>
<comment type="caution">
    <text evidence="3">The sequence shown here is derived from an EMBL/GenBank/DDBJ whole genome shotgun (WGS) entry which is preliminary data.</text>
</comment>
<dbReference type="EMBL" id="JPWF01000017">
    <property type="protein sequence ID" value="RCK32225.1"/>
    <property type="molecule type" value="Genomic_DNA"/>
</dbReference>
<sequence length="105" mass="10418">MSTSKGSKIALAVAGLILVAGTATAIAMTQKDGGSALPVFGTEESAPAQNSETIAPAAPSAEIGEGLKTGPDAQDEVIPGMNNLENSEGSDKPTTIFDGATEKAE</sequence>
<evidence type="ECO:0000313" key="4">
    <source>
        <dbReference type="Proteomes" id="UP000253226"/>
    </source>
</evidence>
<dbReference type="Proteomes" id="UP000253226">
    <property type="component" value="Unassembled WGS sequence"/>
</dbReference>
<dbReference type="AlphaFoldDB" id="A0A367VZQ1"/>
<protein>
    <submittedName>
        <fullName evidence="3">Uncharacterized protein</fullName>
    </submittedName>
</protein>
<evidence type="ECO:0000256" key="2">
    <source>
        <dbReference type="SAM" id="SignalP"/>
    </source>
</evidence>
<feature type="chain" id="PRO_5017000824" evidence="2">
    <location>
        <begin position="26"/>
        <end position="105"/>
    </location>
</feature>
<dbReference type="RefSeq" id="WP_114104021.1">
    <property type="nucleotide sequence ID" value="NZ_JPWF01000017.1"/>
</dbReference>
<gene>
    <name evidence="3" type="ORF">TH19_20130</name>
</gene>
<proteinExistence type="predicted"/>
<name>A0A367VZQ1_9PROT</name>
<dbReference type="OrthoDB" id="7366648at2"/>
<feature type="signal peptide" evidence="2">
    <location>
        <begin position="1"/>
        <end position="25"/>
    </location>
</feature>
<accession>A0A367VZQ1</accession>
<reference evidence="3 4" key="1">
    <citation type="submission" date="2014-07" db="EMBL/GenBank/DDBJ databases">
        <title>Draft genome sequence of Thalassospira profundimaris 35.</title>
        <authorList>
            <person name="Lai Q."/>
            <person name="Shao Z."/>
        </authorList>
    </citation>
    <scope>NUCLEOTIDE SEQUENCE [LARGE SCALE GENOMIC DNA]</scope>
    <source>
        <strain evidence="3 4">35</strain>
    </source>
</reference>
<evidence type="ECO:0000256" key="1">
    <source>
        <dbReference type="SAM" id="MobiDB-lite"/>
    </source>
</evidence>
<feature type="region of interest" description="Disordered" evidence="1">
    <location>
        <begin position="33"/>
        <end position="105"/>
    </location>
</feature>
<keyword evidence="2" id="KW-0732">Signal</keyword>